<reference evidence="2" key="1">
    <citation type="submission" date="2016-10" db="EMBL/GenBank/DDBJ databases">
        <authorList>
            <person name="Varghese N."/>
            <person name="Submissions S."/>
        </authorList>
    </citation>
    <scope>NUCLEOTIDE SEQUENCE [LARGE SCALE GENOMIC DNA]</scope>
    <source>
        <strain evidence="2">DSM 24740</strain>
    </source>
</reference>
<keyword evidence="2" id="KW-1185">Reference proteome</keyword>
<dbReference type="EMBL" id="FOFB01000012">
    <property type="protein sequence ID" value="SEQ61043.1"/>
    <property type="molecule type" value="Genomic_DNA"/>
</dbReference>
<protein>
    <submittedName>
        <fullName evidence="1">Uncharacterized protein</fullName>
    </submittedName>
</protein>
<name>A0A1H9HF74_9BACT</name>
<dbReference type="AlphaFoldDB" id="A0A1H9HF74"/>
<dbReference type="Proteomes" id="UP000199021">
    <property type="component" value="Unassembled WGS sequence"/>
</dbReference>
<evidence type="ECO:0000313" key="1">
    <source>
        <dbReference type="EMBL" id="SEQ61043.1"/>
    </source>
</evidence>
<dbReference type="RefSeq" id="WP_175489359.1">
    <property type="nucleotide sequence ID" value="NZ_FOFB01000012.1"/>
</dbReference>
<evidence type="ECO:0000313" key="2">
    <source>
        <dbReference type="Proteomes" id="UP000199021"/>
    </source>
</evidence>
<accession>A0A1H9HF74</accession>
<sequence length="51" mass="5549">MKDQEKETLKPVFVSSAAEFARLTGINIGAIQEDIDELAKKAGEQAAVEEE</sequence>
<organism evidence="1 2">
    <name type="scientific">Neolewinella agarilytica</name>
    <dbReference type="NCBI Taxonomy" id="478744"/>
    <lineage>
        <taxon>Bacteria</taxon>
        <taxon>Pseudomonadati</taxon>
        <taxon>Bacteroidota</taxon>
        <taxon>Saprospiria</taxon>
        <taxon>Saprospirales</taxon>
        <taxon>Lewinellaceae</taxon>
        <taxon>Neolewinella</taxon>
    </lineage>
</organism>
<proteinExistence type="predicted"/>
<dbReference type="STRING" id="478744.SAMN05444359_112139"/>
<dbReference type="InParanoid" id="A0A1H9HF74"/>
<gene>
    <name evidence="1" type="ORF">SAMN05444359_112139</name>
</gene>